<proteinExistence type="inferred from homology"/>
<dbReference type="InterPro" id="IPR026444">
    <property type="entry name" value="Secre_tail"/>
</dbReference>
<evidence type="ECO:0000313" key="3">
    <source>
        <dbReference type="EMBL" id="OYD15223.1"/>
    </source>
</evidence>
<dbReference type="InterPro" id="IPR000169">
    <property type="entry name" value="Pept_cys_AS"/>
</dbReference>
<dbReference type="NCBIfam" id="TIGR04183">
    <property type="entry name" value="Por_Secre_tail"/>
    <property type="match status" value="1"/>
</dbReference>
<feature type="domain" description="Peptidase C1A papain C-terminal" evidence="2">
    <location>
        <begin position="84"/>
        <end position="304"/>
    </location>
</feature>
<dbReference type="AlphaFoldDB" id="A0A235BRV2"/>
<dbReference type="GO" id="GO:0006508">
    <property type="term" value="P:proteolysis"/>
    <property type="evidence" value="ECO:0007669"/>
    <property type="project" value="InterPro"/>
</dbReference>
<dbReference type="SUPFAM" id="SSF54001">
    <property type="entry name" value="Cysteine proteinases"/>
    <property type="match status" value="1"/>
</dbReference>
<dbReference type="Gene3D" id="3.90.70.10">
    <property type="entry name" value="Cysteine proteinases"/>
    <property type="match status" value="1"/>
</dbReference>
<dbReference type="InterPro" id="IPR038765">
    <property type="entry name" value="Papain-like_cys_pep_sf"/>
</dbReference>
<comment type="similarity">
    <text evidence="1">Belongs to the peptidase C1 family.</text>
</comment>
<dbReference type="SMART" id="SM00645">
    <property type="entry name" value="Pept_C1"/>
    <property type="match status" value="1"/>
</dbReference>
<dbReference type="PRINTS" id="PR00705">
    <property type="entry name" value="PAPAIN"/>
</dbReference>
<sequence length="786" mass="87971">MKRWMIFLLLGFIFTTFSYSLIGGQDERLEAVRRAINEKGAHWTPGITSLSNMSLDDARRQCGVLRFPRGPRIGMKDGVTPQMLRDSLDWRDHNGHNYTTPIRNQGGCGSCWAFGGLATLEAGIKILCDVPDTDVDLSEQYLLSCSGGSCNGWWMEPLFDFLQLNGVTDENCFPYEAVDTIPCSEKCTDWEYRTKTVKDWGLISESVDVIKSYLQDGPLAATMLVYVDFHNYYTGGVYEHVFGNPLGGHAISIVGWSDMDTCWICKNSWGTDWGEAGGSDSGGWFRIKMGQNECGIEEGAIWCQMEDLGTPSPPFDVTTLSLDHSVQLDWSDPCVDVYEFPITIDELRIYRDGKEAGDLICSVGAGVGNYTDEDVPNGEHLYYLQAINGSLSGHMVGVGGWSGPFAIEDGGVDREVGTNSTLFTFFALYHSPDNHLPDQNLIYLDSLPHQLSTLDYNYTDGSLFCFDTTLGCGIHDYHFLFSSQGDTIRYPEDGELGGPMVGWVAFSDDMEEGTDGWSHTNIRPGYRDEWHLTSNRNHTPDGGQSWWCGNEASGGYSNKVDAVLISPEVNLDSLSFLAFWHWIDVEIENDTVAWDGGIVEMSTDGGNHWSQITPIGGYPYRIEYNPASPFVWNTPCFSGFFDWSLAQFKIEGYNGPAQFRLHFGSDSYVTYEGWYIDDVIVYNISEMGVAESDSLSLLPRTCRLLQNYPNPFSTLTRINFYLPQKTFVNLSVYNILGQKVATLIDGMQSAGYKSVRWDARGMGNGFYFYRLKTPGYTASRNMILLR</sequence>
<protein>
    <recommendedName>
        <fullName evidence="2">Peptidase C1A papain C-terminal domain-containing protein</fullName>
    </recommendedName>
</protein>
<name>A0A235BRV2_UNCW3</name>
<dbReference type="EMBL" id="NOZQ01000136">
    <property type="protein sequence ID" value="OYD15223.1"/>
    <property type="molecule type" value="Genomic_DNA"/>
</dbReference>
<gene>
    <name evidence="3" type="ORF">CH333_06130</name>
</gene>
<dbReference type="PROSITE" id="PS00139">
    <property type="entry name" value="THIOL_PROTEASE_CYS"/>
    <property type="match status" value="1"/>
</dbReference>
<evidence type="ECO:0000259" key="2">
    <source>
        <dbReference type="SMART" id="SM00645"/>
    </source>
</evidence>
<dbReference type="Gene3D" id="2.60.120.260">
    <property type="entry name" value="Galactose-binding domain-like"/>
    <property type="match status" value="1"/>
</dbReference>
<dbReference type="InterPro" id="IPR013128">
    <property type="entry name" value="Peptidase_C1A"/>
</dbReference>
<evidence type="ECO:0000313" key="4">
    <source>
        <dbReference type="Proteomes" id="UP000215215"/>
    </source>
</evidence>
<reference evidence="3 4" key="1">
    <citation type="submission" date="2017-07" db="EMBL/GenBank/DDBJ databases">
        <title>Recovery of genomes from metagenomes via a dereplication, aggregation, and scoring strategy.</title>
        <authorList>
            <person name="Sieber C.M."/>
            <person name="Probst A.J."/>
            <person name="Sharrar A."/>
            <person name="Thomas B.C."/>
            <person name="Hess M."/>
            <person name="Tringe S.G."/>
            <person name="Banfield J.F."/>
        </authorList>
    </citation>
    <scope>NUCLEOTIDE SEQUENCE [LARGE SCALE GENOMIC DNA]</scope>
    <source>
        <strain evidence="3">JGI_Cruoil_03_44_89</strain>
    </source>
</reference>
<comment type="caution">
    <text evidence="3">The sequence shown here is derived from an EMBL/GenBank/DDBJ whole genome shotgun (WGS) entry which is preliminary data.</text>
</comment>
<dbReference type="Gene3D" id="2.60.40.4070">
    <property type="match status" value="1"/>
</dbReference>
<accession>A0A235BRV2</accession>
<dbReference type="Pfam" id="PF00112">
    <property type="entry name" value="Peptidase_C1"/>
    <property type="match status" value="1"/>
</dbReference>
<dbReference type="PANTHER" id="PTHR12411">
    <property type="entry name" value="CYSTEINE PROTEASE FAMILY C1-RELATED"/>
    <property type="match status" value="1"/>
</dbReference>
<dbReference type="InterPro" id="IPR000668">
    <property type="entry name" value="Peptidase_C1A_C"/>
</dbReference>
<dbReference type="Proteomes" id="UP000215215">
    <property type="component" value="Unassembled WGS sequence"/>
</dbReference>
<evidence type="ECO:0000256" key="1">
    <source>
        <dbReference type="ARBA" id="ARBA00008455"/>
    </source>
</evidence>
<organism evidence="3 4">
    <name type="scientific">candidate division WOR-3 bacterium JGI_Cruoil_03_44_89</name>
    <dbReference type="NCBI Taxonomy" id="1973748"/>
    <lineage>
        <taxon>Bacteria</taxon>
        <taxon>Bacteria division WOR-3</taxon>
    </lineage>
</organism>
<dbReference type="GO" id="GO:0008234">
    <property type="term" value="F:cysteine-type peptidase activity"/>
    <property type="evidence" value="ECO:0007669"/>
    <property type="project" value="InterPro"/>
</dbReference>